<organism evidence="1 2">
    <name type="scientific">Aspergillus steynii IBT 23096</name>
    <dbReference type="NCBI Taxonomy" id="1392250"/>
    <lineage>
        <taxon>Eukaryota</taxon>
        <taxon>Fungi</taxon>
        <taxon>Dikarya</taxon>
        <taxon>Ascomycota</taxon>
        <taxon>Pezizomycotina</taxon>
        <taxon>Eurotiomycetes</taxon>
        <taxon>Eurotiomycetidae</taxon>
        <taxon>Eurotiales</taxon>
        <taxon>Aspergillaceae</taxon>
        <taxon>Aspergillus</taxon>
        <taxon>Aspergillus subgen. Circumdati</taxon>
    </lineage>
</organism>
<dbReference type="GeneID" id="36561537"/>
<accession>A0A2I2FRG8</accession>
<proteinExistence type="predicted"/>
<dbReference type="RefSeq" id="XP_024698509.1">
    <property type="nucleotide sequence ID" value="XM_024853839.1"/>
</dbReference>
<dbReference type="AlphaFoldDB" id="A0A2I2FRG8"/>
<dbReference type="Proteomes" id="UP000234275">
    <property type="component" value="Unassembled WGS sequence"/>
</dbReference>
<dbReference type="EMBL" id="MSFO01000011">
    <property type="protein sequence ID" value="PLB43207.1"/>
    <property type="molecule type" value="Genomic_DNA"/>
</dbReference>
<dbReference type="VEuPathDB" id="FungiDB:P170DRAFT_481154"/>
<protein>
    <submittedName>
        <fullName evidence="1">Uncharacterized protein</fullName>
    </submittedName>
</protein>
<dbReference type="STRING" id="1392250.A0A2I2FRG8"/>
<name>A0A2I2FRG8_9EURO</name>
<comment type="caution">
    <text evidence="1">The sequence shown here is derived from an EMBL/GenBank/DDBJ whole genome shotgun (WGS) entry which is preliminary data.</text>
</comment>
<dbReference type="OrthoDB" id="39175at2759"/>
<sequence length="102" mass="11679">MIDDEFFETQTQGSPLRPDGKPCRVAFIVKAMNLYQILDETLVDLYLKSARSEDIESTLTRILEINGNLQAWNKSLPGHLQLQHAAEDDEVLQRQAIVLRVR</sequence>
<evidence type="ECO:0000313" key="1">
    <source>
        <dbReference type="EMBL" id="PLB43207.1"/>
    </source>
</evidence>
<keyword evidence="2" id="KW-1185">Reference proteome</keyword>
<reference evidence="1 2" key="1">
    <citation type="submission" date="2016-12" db="EMBL/GenBank/DDBJ databases">
        <title>The genomes of Aspergillus section Nigri reveals drivers in fungal speciation.</title>
        <authorList>
            <consortium name="DOE Joint Genome Institute"/>
            <person name="Vesth T.C."/>
            <person name="Nybo J."/>
            <person name="Theobald S."/>
            <person name="Brandl J."/>
            <person name="Frisvad J.C."/>
            <person name="Nielsen K.F."/>
            <person name="Lyhne E.K."/>
            <person name="Kogle M.E."/>
            <person name="Kuo A."/>
            <person name="Riley R."/>
            <person name="Clum A."/>
            <person name="Nolan M."/>
            <person name="Lipzen A."/>
            <person name="Salamov A."/>
            <person name="Henrissat B."/>
            <person name="Wiebenga A."/>
            <person name="De Vries R.P."/>
            <person name="Grigoriev I.V."/>
            <person name="Mortensen U.H."/>
            <person name="Andersen M.R."/>
            <person name="Baker S.E."/>
        </authorList>
    </citation>
    <scope>NUCLEOTIDE SEQUENCE [LARGE SCALE GENOMIC DNA]</scope>
    <source>
        <strain evidence="1 2">IBT 23096</strain>
    </source>
</reference>
<dbReference type="CDD" id="cd12148">
    <property type="entry name" value="fungal_TF_MHR"/>
    <property type="match status" value="1"/>
</dbReference>
<evidence type="ECO:0000313" key="2">
    <source>
        <dbReference type="Proteomes" id="UP000234275"/>
    </source>
</evidence>
<gene>
    <name evidence="1" type="ORF">P170DRAFT_481154</name>
</gene>